<organism evidence="1">
    <name type="scientific">mine drainage metagenome</name>
    <dbReference type="NCBI Taxonomy" id="410659"/>
    <lineage>
        <taxon>unclassified sequences</taxon>
        <taxon>metagenomes</taxon>
        <taxon>ecological metagenomes</taxon>
    </lineage>
</organism>
<dbReference type="InterPro" id="IPR017853">
    <property type="entry name" value="GH"/>
</dbReference>
<evidence type="ECO:0000313" key="1">
    <source>
        <dbReference type="EMBL" id="OIR03768.1"/>
    </source>
</evidence>
<dbReference type="SUPFAM" id="SSF49785">
    <property type="entry name" value="Galactose-binding domain-like"/>
    <property type="match status" value="1"/>
</dbReference>
<comment type="caution">
    <text evidence="1">The sequence shown here is derived from an EMBL/GenBank/DDBJ whole genome shotgun (WGS) entry which is preliminary data.</text>
</comment>
<dbReference type="EMBL" id="MLJW01000063">
    <property type="protein sequence ID" value="OIR03768.1"/>
    <property type="molecule type" value="Genomic_DNA"/>
</dbReference>
<proteinExistence type="predicted"/>
<sequence length="880" mass="95837">MQILSDLPPSHPTHCRRLLSIAALFALGTIASRAADSVPAGWFVWPLETPASGSALDASALNSAPAGAHGRIRVEDGHFVTGDGHRIRFWGANLAGSDAFVSAKRADELAELFARNGINIVRLHHLDNPWDVKNGGSIWSKDRNDHLQIDPAQLDKIHRLVAALKARGIYVDVNLKVSKTLVPADGFPATVTQFPDFQKRIDMVDRRMIELQKLYAREFLTPKNPYTGYSLADDPAVAMVETNNENSLLGYWTRDLGRGLDTYPQPFRGEIQGLWNAWLARHYTTDAALAAAWKPAATGGSEVLSPSATWTRHLEAESRAEILPGSNGSELNVKVMKTTGMDWHVQVSTGGLKLSDGQVYTVEFDARADKDRKIQVSVSVDPATKEAWRSFGAMQTFPLTTTWTHERIVFPAHGVGTSPGALSFNLGQATGQVSLRHLRFFAGCSGAGLQSGQSARAGTVPLPTSPSPRQWADWISFLADTERAYADEMRSYLRDDLHVKAPITITQIEYGGIEGLWREQGSDFADSHAYWQHPSFPGGDGWDLANWAIKNTPQLDALSDRSFGEFGSLAMNRVAGKPLTVSEYDHPFPSDYECEMYPTFAAFAARQDWDGLFPFAIGDVSTKDATGAIASFFDQQHNPAKWGLSRFATLVFREGLIPAATASAELRVGTPPWAEAYHEDTLWDRLMPAGPIHFLDTRLSVSDRFLPAGEHDRIEREGVPAAGPVRIATGPSGKLFLIATPRAAAVVGFIGGTRQAAGSLEVDCPAFGRNFASVTAVALDGRPLPESTRILVTLVARVANQGMVWNADRTTVGRHWGHGPTIAERVPATLSLACSGPRHVFALAPDGTRAKPVPAVYQNGRLTFSDSPDDHTIDYEIVTP</sequence>
<dbReference type="Gene3D" id="3.20.20.80">
    <property type="entry name" value="Glycosidases"/>
    <property type="match status" value="1"/>
</dbReference>
<dbReference type="AlphaFoldDB" id="A0A1J5SIB9"/>
<name>A0A1J5SIB9_9ZZZZ</name>
<dbReference type="Gene3D" id="2.60.120.260">
    <property type="entry name" value="Galactose-binding domain-like"/>
    <property type="match status" value="1"/>
</dbReference>
<dbReference type="SUPFAM" id="SSF51445">
    <property type="entry name" value="(Trans)glycosidases"/>
    <property type="match status" value="1"/>
</dbReference>
<accession>A0A1J5SIB9</accession>
<protein>
    <submittedName>
        <fullName evidence="1">Carbohydrate binding domain protein</fullName>
    </submittedName>
</protein>
<gene>
    <name evidence="1" type="ORF">GALL_141880</name>
</gene>
<reference evidence="1" key="1">
    <citation type="submission" date="2016-10" db="EMBL/GenBank/DDBJ databases">
        <title>Sequence of Gallionella enrichment culture.</title>
        <authorList>
            <person name="Poehlein A."/>
            <person name="Muehling M."/>
            <person name="Daniel R."/>
        </authorList>
    </citation>
    <scope>NUCLEOTIDE SEQUENCE</scope>
</reference>
<dbReference type="InterPro" id="IPR008979">
    <property type="entry name" value="Galactose-bd-like_sf"/>
</dbReference>